<proteinExistence type="predicted"/>
<dbReference type="InterPro" id="IPR006868">
    <property type="entry name" value="DUF630"/>
</dbReference>
<dbReference type="PANTHER" id="PTHR21450">
    <property type="entry name" value="PROTEIN ALTERED PHOSPHATE STARVATION RESPONSE 1"/>
    <property type="match status" value="1"/>
</dbReference>
<dbReference type="Pfam" id="PF04782">
    <property type="entry name" value="DUF632"/>
    <property type="match status" value="1"/>
</dbReference>
<sequence length="735" mass="82217">MGCAQSRVDNEEAVFRCRERKQWMKEAVTARNAFAAAHSAYAVALKNTGAALSEFGQGEVAPAPASVSSSATAVQPPTAVSTASAVQPPMDTLLPPPPPLPDFSPSPLQRSISMPDLPPSQRFPSKSHPDASIREEEEEESAATGEDGDGGDLDGHRRHRRPTAASPSPSPAPPPPPVPAESTWDYFFAMDENVRGPSLGHPEEIQPERGEAPEESFKRSAPPPPPPAVDHDVVGADDDPPVMPDKVVLEPPLPLKTGKKQKQDDTVHHHHAVSAPPIDAKRGKMVAAAAPSIDLLQVLTDIDDHFLKASESAHEVSKMLEATRLHYHSNFADNRGHIDHSARVMQVITWNRSFKGIPRADDGRDDFDNDEWETIATMLDKMLAWEKKLYDEVKAGELMKIEYQRKVALLNRQKKRGASAEALERTKAAVSHLHTRYIVDMQSMDSTVSEVECLRDNQLYPKLLDLVDGMAKMWEAMYVHHDNQLKIVLNLKILDISNAPMETSEHHNRHTIQLFDIVKEWHLQFDKLVSHQKDYIQALSSWLKLNIIPIESSLKEKVSSPPRPRQPPIQALLHAWHDHLDKLPDELAKSAILSFSAVINTIVTLQQEELKQREKCDETRKEYLKKIRAFEDWYSKYSHRRAALSEEAGQEGSEGANQNDPVAERKVAVESAKSRLDEEEENHEKLCKQVREKSFGTLKTHLPELIRAMSDFSHACSEMYKKLKSISQSQNVVAN</sequence>
<feature type="compositionally biased region" description="Pro residues" evidence="1">
    <location>
        <begin position="94"/>
        <end position="104"/>
    </location>
</feature>
<evidence type="ECO:0000259" key="2">
    <source>
        <dbReference type="Pfam" id="PF04782"/>
    </source>
</evidence>
<feature type="domain" description="DUF632" evidence="2">
    <location>
        <begin position="295"/>
        <end position="600"/>
    </location>
</feature>
<evidence type="ECO:0000256" key="1">
    <source>
        <dbReference type="SAM" id="MobiDB-lite"/>
    </source>
</evidence>
<dbReference type="Proteomes" id="UP000228380">
    <property type="component" value="Unplaced"/>
</dbReference>
<dbReference type="Pfam" id="PF04783">
    <property type="entry name" value="DUF630"/>
    <property type="match status" value="1"/>
</dbReference>
<dbReference type="PANTHER" id="PTHR21450:SF7">
    <property type="entry name" value="DNA LIGASE (DUF630 AND DUF632)"/>
    <property type="match status" value="1"/>
</dbReference>
<feature type="compositionally biased region" description="Basic and acidic residues" evidence="1">
    <location>
        <begin position="201"/>
        <end position="218"/>
    </location>
</feature>
<name>A0A8B7CX40_PHODC</name>
<dbReference type="InterPro" id="IPR027267">
    <property type="entry name" value="AH/BAR_dom_sf"/>
</dbReference>
<feature type="compositionally biased region" description="Low complexity" evidence="1">
    <location>
        <begin position="645"/>
        <end position="656"/>
    </location>
</feature>
<dbReference type="KEGG" id="pda:103720359"/>
<feature type="compositionally biased region" description="Basic and acidic residues" evidence="1">
    <location>
        <begin position="662"/>
        <end position="684"/>
    </location>
</feature>
<evidence type="ECO:0000259" key="3">
    <source>
        <dbReference type="Pfam" id="PF04783"/>
    </source>
</evidence>
<dbReference type="SUPFAM" id="SSF103657">
    <property type="entry name" value="BAR/IMD domain-like"/>
    <property type="match status" value="1"/>
</dbReference>
<feature type="domain" description="DUF630" evidence="3">
    <location>
        <begin position="1"/>
        <end position="59"/>
    </location>
</feature>
<dbReference type="OrthoDB" id="674656at2759"/>
<gene>
    <name evidence="5" type="primary">LOC103720359</name>
</gene>
<organism evidence="4 5">
    <name type="scientific">Phoenix dactylifera</name>
    <name type="common">Date palm</name>
    <dbReference type="NCBI Taxonomy" id="42345"/>
    <lineage>
        <taxon>Eukaryota</taxon>
        <taxon>Viridiplantae</taxon>
        <taxon>Streptophyta</taxon>
        <taxon>Embryophyta</taxon>
        <taxon>Tracheophyta</taxon>
        <taxon>Spermatophyta</taxon>
        <taxon>Magnoliopsida</taxon>
        <taxon>Liliopsida</taxon>
        <taxon>Arecaceae</taxon>
        <taxon>Coryphoideae</taxon>
        <taxon>Phoeniceae</taxon>
        <taxon>Phoenix</taxon>
    </lineage>
</organism>
<keyword evidence="4" id="KW-1185">Reference proteome</keyword>
<feature type="region of interest" description="Disordered" evidence="1">
    <location>
        <begin position="78"/>
        <end position="241"/>
    </location>
</feature>
<feature type="compositionally biased region" description="Pro residues" evidence="1">
    <location>
        <begin position="168"/>
        <end position="179"/>
    </location>
</feature>
<accession>A0A8B7CX40</accession>
<feature type="compositionally biased region" description="Acidic residues" evidence="1">
    <location>
        <begin position="135"/>
        <end position="152"/>
    </location>
</feature>
<dbReference type="InterPro" id="IPR006867">
    <property type="entry name" value="DUF632"/>
</dbReference>
<dbReference type="AlphaFoldDB" id="A0A8B7CX40"/>
<dbReference type="GeneID" id="103720359"/>
<reference evidence="5" key="1">
    <citation type="submission" date="2025-08" db="UniProtKB">
        <authorList>
            <consortium name="RefSeq"/>
        </authorList>
    </citation>
    <scope>IDENTIFICATION</scope>
    <source>
        <tissue evidence="5">Young leaves</tissue>
    </source>
</reference>
<evidence type="ECO:0000313" key="4">
    <source>
        <dbReference type="Proteomes" id="UP000228380"/>
    </source>
</evidence>
<dbReference type="RefSeq" id="XP_008808244.2">
    <property type="nucleotide sequence ID" value="XM_008810022.4"/>
</dbReference>
<protein>
    <submittedName>
        <fullName evidence="5">Nitrate regulatory gene2 protein-like</fullName>
    </submittedName>
</protein>
<feature type="region of interest" description="Disordered" evidence="1">
    <location>
        <begin position="645"/>
        <end position="684"/>
    </location>
</feature>
<evidence type="ECO:0000313" key="5">
    <source>
        <dbReference type="RefSeq" id="XP_008808244.2"/>
    </source>
</evidence>